<evidence type="ECO:0000313" key="3">
    <source>
        <dbReference type="EMBL" id="KAJ6218838.1"/>
    </source>
</evidence>
<evidence type="ECO:0000313" key="4">
    <source>
        <dbReference type="Proteomes" id="UP001142055"/>
    </source>
</evidence>
<dbReference type="Pfam" id="PF00850">
    <property type="entry name" value="Hist_deacetyl"/>
    <property type="match status" value="2"/>
</dbReference>
<keyword evidence="4" id="KW-1185">Reference proteome</keyword>
<dbReference type="InterPro" id="IPR023696">
    <property type="entry name" value="Ureohydrolase_dom_sf"/>
</dbReference>
<organism evidence="3 4">
    <name type="scientific">Blomia tropicalis</name>
    <name type="common">Mite</name>
    <dbReference type="NCBI Taxonomy" id="40697"/>
    <lineage>
        <taxon>Eukaryota</taxon>
        <taxon>Metazoa</taxon>
        <taxon>Ecdysozoa</taxon>
        <taxon>Arthropoda</taxon>
        <taxon>Chelicerata</taxon>
        <taxon>Arachnida</taxon>
        <taxon>Acari</taxon>
        <taxon>Acariformes</taxon>
        <taxon>Sarcoptiformes</taxon>
        <taxon>Astigmata</taxon>
        <taxon>Glycyphagoidea</taxon>
        <taxon>Echimyopodidae</taxon>
        <taxon>Blomia</taxon>
    </lineage>
</organism>
<feature type="domain" description="Histone deacetylase" evidence="2">
    <location>
        <begin position="443"/>
        <end position="735"/>
    </location>
</feature>
<dbReference type="PANTHER" id="PTHR10625">
    <property type="entry name" value="HISTONE DEACETYLASE HDAC1-RELATED"/>
    <property type="match status" value="1"/>
</dbReference>
<dbReference type="OMA" id="VTNGFAM"/>
<dbReference type="PRINTS" id="PR01270">
    <property type="entry name" value="HDASUPER"/>
</dbReference>
<dbReference type="EMBL" id="JAPWDV010000002">
    <property type="protein sequence ID" value="KAJ6218838.1"/>
    <property type="molecule type" value="Genomic_DNA"/>
</dbReference>
<proteinExistence type="predicted"/>
<evidence type="ECO:0000259" key="2">
    <source>
        <dbReference type="Pfam" id="PF00850"/>
    </source>
</evidence>
<dbReference type="InterPro" id="IPR037138">
    <property type="entry name" value="His_deacetylse_dom_sf"/>
</dbReference>
<dbReference type="GO" id="GO:0141221">
    <property type="term" value="F:histone deacetylase activity, hydrolytic mechanism"/>
    <property type="evidence" value="ECO:0007669"/>
    <property type="project" value="UniProtKB-EC"/>
</dbReference>
<dbReference type="InterPro" id="IPR000286">
    <property type="entry name" value="HDACs"/>
</dbReference>
<protein>
    <recommendedName>
        <fullName evidence="2">Histone deacetylase domain-containing protein</fullName>
    </recommendedName>
</protein>
<feature type="domain" description="Histone deacetylase" evidence="2">
    <location>
        <begin position="32"/>
        <end position="308"/>
    </location>
</feature>
<comment type="caution">
    <text evidence="3">The sequence shown here is derived from an EMBL/GenBank/DDBJ whole genome shotgun (WGS) entry which is preliminary data.</text>
</comment>
<dbReference type="GO" id="GO:0040029">
    <property type="term" value="P:epigenetic regulation of gene expression"/>
    <property type="evidence" value="ECO:0007669"/>
    <property type="project" value="TreeGrafter"/>
</dbReference>
<gene>
    <name evidence="3" type="ORF">RDWZM_004650</name>
</gene>
<dbReference type="SUPFAM" id="SSF52768">
    <property type="entry name" value="Arginase/deacetylase"/>
    <property type="match status" value="2"/>
</dbReference>
<dbReference type="GO" id="GO:0000118">
    <property type="term" value="C:histone deacetylase complex"/>
    <property type="evidence" value="ECO:0007669"/>
    <property type="project" value="TreeGrafter"/>
</dbReference>
<evidence type="ECO:0000256" key="1">
    <source>
        <dbReference type="ARBA" id="ARBA00048287"/>
    </source>
</evidence>
<accession>A0A9Q0M2G1</accession>
<dbReference type="PANTHER" id="PTHR10625:SF38">
    <property type="entry name" value="HISTONE DEACETYLASE 6, ISOFORM G"/>
    <property type="match status" value="1"/>
</dbReference>
<name>A0A9Q0M2G1_BLOTA</name>
<dbReference type="InterPro" id="IPR023801">
    <property type="entry name" value="His_deacetylse_dom"/>
</dbReference>
<comment type="catalytic activity">
    <reaction evidence="1">
        <text>N(6)-acetyl-L-lysyl-[histone] + H2O = L-lysyl-[histone] + acetate</text>
        <dbReference type="Rhea" id="RHEA:58196"/>
        <dbReference type="Rhea" id="RHEA-COMP:9845"/>
        <dbReference type="Rhea" id="RHEA-COMP:11338"/>
        <dbReference type="ChEBI" id="CHEBI:15377"/>
        <dbReference type="ChEBI" id="CHEBI:29969"/>
        <dbReference type="ChEBI" id="CHEBI:30089"/>
        <dbReference type="ChEBI" id="CHEBI:61930"/>
        <dbReference type="EC" id="3.5.1.98"/>
    </reaction>
</comment>
<dbReference type="Proteomes" id="UP001142055">
    <property type="component" value="Chromosome 2"/>
</dbReference>
<dbReference type="Gene3D" id="3.40.800.20">
    <property type="entry name" value="Histone deacetylase domain"/>
    <property type="match status" value="2"/>
</dbReference>
<reference evidence="3" key="1">
    <citation type="submission" date="2022-12" db="EMBL/GenBank/DDBJ databases">
        <title>Genome assemblies of Blomia tropicalis.</title>
        <authorList>
            <person name="Cui Y."/>
        </authorList>
    </citation>
    <scope>NUCLEOTIDE SEQUENCE</scope>
    <source>
        <tissue evidence="3">Adult mites</tissue>
    </source>
</reference>
<sequence length="787" mass="89421">MDHNVTHQIDQSDEVRVTEIRPYNHLINDEADCNLFNKARKATEDEILLVHDADYVEKISNTAQMIDPDKLEHESSKYDAVYFNSNTYNLALYSAGCAIKLAENIVGGIVRNGFALVRPPGHHAMKREACGYCVFNNVAIAASVCLNRHHLKRILIVDWDVHHGQATQQTFYNDERVMYASIHRYEMGAFWPELIESNYNFIGEGNGRRLNVNVPLNDIGLCDSDYLTIWHNVLLPMFYEFNPELVIVSSGYDAAIGCPEGEMLLTPSFYAHATHTLMGLANGKVCVVLEGGYCIESLADGVSYTIRTLLGDPPVPLRMRYPINETVISTILDVISVHRPYWNCLRFQRTFNRHDNEIDDDNQRKRHYPMIEYRGQLELLPNKPETYPTRDCYPVQSDETKSRYLNAIETLRTYADNQYVSYDDKRTCIIQMISAQHNAGGTHPERPSRVQFLWKFLKTNNILERCLVINNRNRMATIEQIGLCHSMQAIMQVRSTETMSNKELRVYESKLDSIYCTEDTFSMVRLAIGSLLQVVDCVMRNECLNGFAAIRPPGHHASRNSPAGFCFFNNVAIAAHYAIEQYNLKRILILDWDIHHGDGTQDIVLNDERILFVSLHRYDNANFYPEKLDSNFCIAKNVINIPWYGGPMGDKEYLAAFFNIILPIAYNFNPQLVFVSSGFDAALGDPLGEYRITPQAFGHMTHLLSSLANGKIILSLEGGYNLKSIADSALECIKVLLGDPPGALPLDENDRDQLNECAIETIQNVIDYHSTNWPCLSLNVDIPETIL</sequence>
<dbReference type="AlphaFoldDB" id="A0A9Q0M2G1"/>